<keyword evidence="2" id="KW-0639">Primosome</keyword>
<keyword evidence="4" id="KW-0547">Nucleotide-binding</keyword>
<keyword evidence="15" id="KW-1185">Reference proteome</keyword>
<evidence type="ECO:0000256" key="3">
    <source>
        <dbReference type="ARBA" id="ARBA00022705"/>
    </source>
</evidence>
<dbReference type="GO" id="GO:0005524">
    <property type="term" value="F:ATP binding"/>
    <property type="evidence" value="ECO:0007669"/>
    <property type="project" value="UniProtKB-KW"/>
</dbReference>
<keyword evidence="6 14" id="KW-0347">Helicase</keyword>
<dbReference type="InterPro" id="IPR007694">
    <property type="entry name" value="DNA_helicase_DnaB-like_C"/>
</dbReference>
<dbReference type="GO" id="GO:0016787">
    <property type="term" value="F:hydrolase activity"/>
    <property type="evidence" value="ECO:0007669"/>
    <property type="project" value="UniProtKB-KW"/>
</dbReference>
<evidence type="ECO:0000256" key="7">
    <source>
        <dbReference type="ARBA" id="ARBA00022840"/>
    </source>
</evidence>
<dbReference type="SUPFAM" id="SSF48024">
    <property type="entry name" value="N-terminal domain of DnaB helicase"/>
    <property type="match status" value="1"/>
</dbReference>
<reference evidence="14 15" key="1">
    <citation type="journal article" date="2006" name="Int. J. Syst. Evol. Microbiol.">
        <title>Chryseobacterium piscium sp. nov., isolated from fish of the South Atlantic Ocean off South Africa.</title>
        <authorList>
            <person name="de Beer H."/>
            <person name="Hugo C.J."/>
            <person name="Jooste P.J."/>
            <person name="Vancanneyt M."/>
            <person name="Coenye T."/>
            <person name="Vandamme P."/>
        </authorList>
    </citation>
    <scope>NUCLEOTIDE SEQUENCE [LARGE SCALE GENOMIC DNA]</scope>
    <source>
        <strain evidence="14 15">CCUG 51923</strain>
    </source>
</reference>
<dbReference type="EMBL" id="QNVS01000003">
    <property type="protein sequence ID" value="REC57006.1"/>
    <property type="molecule type" value="Genomic_DNA"/>
</dbReference>
<dbReference type="CDD" id="cd00984">
    <property type="entry name" value="DnaB_C"/>
    <property type="match status" value="1"/>
</dbReference>
<evidence type="ECO:0000256" key="2">
    <source>
        <dbReference type="ARBA" id="ARBA00022515"/>
    </source>
</evidence>
<dbReference type="GO" id="GO:1990077">
    <property type="term" value="C:primosome complex"/>
    <property type="evidence" value="ECO:0007669"/>
    <property type="project" value="UniProtKB-KW"/>
</dbReference>
<dbReference type="GO" id="GO:0043139">
    <property type="term" value="F:5'-3' DNA helicase activity"/>
    <property type="evidence" value="ECO:0007669"/>
    <property type="project" value="UniProtKB-EC"/>
</dbReference>
<dbReference type="PROSITE" id="PS51199">
    <property type="entry name" value="SF4_HELICASE"/>
    <property type="match status" value="1"/>
</dbReference>
<keyword evidence="8" id="KW-0238">DNA-binding</keyword>
<keyword evidence="7" id="KW-0067">ATP-binding</keyword>
<protein>
    <recommendedName>
        <fullName evidence="10">DNA 5'-3' helicase</fullName>
        <ecNumber evidence="10">5.6.2.3</ecNumber>
    </recommendedName>
</protein>
<dbReference type="GO" id="GO:0005829">
    <property type="term" value="C:cytosol"/>
    <property type="evidence" value="ECO:0007669"/>
    <property type="project" value="TreeGrafter"/>
</dbReference>
<evidence type="ECO:0000256" key="1">
    <source>
        <dbReference type="ARBA" id="ARBA00008428"/>
    </source>
</evidence>
<name>A0A3D9BUE3_9FLAO</name>
<proteinExistence type="inferred from homology"/>
<dbReference type="Proteomes" id="UP000256512">
    <property type="component" value="Unassembled WGS sequence"/>
</dbReference>
<evidence type="ECO:0000256" key="9">
    <source>
        <dbReference type="ARBA" id="ARBA00023235"/>
    </source>
</evidence>
<dbReference type="Gene3D" id="3.40.50.300">
    <property type="entry name" value="P-loop containing nucleotide triphosphate hydrolases"/>
    <property type="match status" value="1"/>
</dbReference>
<organism evidence="14 15">
    <name type="scientific">Chryseobacterium piscium</name>
    <dbReference type="NCBI Taxonomy" id="333702"/>
    <lineage>
        <taxon>Bacteria</taxon>
        <taxon>Pseudomonadati</taxon>
        <taxon>Bacteroidota</taxon>
        <taxon>Flavobacteriia</taxon>
        <taxon>Flavobacteriales</taxon>
        <taxon>Weeksellaceae</taxon>
        <taxon>Chryseobacterium group</taxon>
        <taxon>Chryseobacterium</taxon>
    </lineage>
</organism>
<dbReference type="EC" id="5.6.2.3" evidence="10"/>
<evidence type="ECO:0000256" key="5">
    <source>
        <dbReference type="ARBA" id="ARBA00022801"/>
    </source>
</evidence>
<feature type="region of interest" description="Disordered" evidence="12">
    <location>
        <begin position="477"/>
        <end position="498"/>
    </location>
</feature>
<comment type="caution">
    <text evidence="14">The sequence shown here is derived from an EMBL/GenBank/DDBJ whole genome shotgun (WGS) entry which is preliminary data.</text>
</comment>
<dbReference type="RefSeq" id="WP_115948904.1">
    <property type="nucleotide sequence ID" value="NZ_QNVS01000003.1"/>
</dbReference>
<keyword evidence="3" id="KW-0235">DNA replication</keyword>
<dbReference type="PANTHER" id="PTHR30153">
    <property type="entry name" value="REPLICATIVE DNA HELICASE DNAB"/>
    <property type="match status" value="1"/>
</dbReference>
<dbReference type="Pfam" id="PF00772">
    <property type="entry name" value="DnaB"/>
    <property type="match status" value="1"/>
</dbReference>
<dbReference type="GO" id="GO:0003677">
    <property type="term" value="F:DNA binding"/>
    <property type="evidence" value="ECO:0007669"/>
    <property type="project" value="UniProtKB-KW"/>
</dbReference>
<feature type="compositionally biased region" description="Acidic residues" evidence="12">
    <location>
        <begin position="487"/>
        <end position="498"/>
    </location>
</feature>
<evidence type="ECO:0000313" key="15">
    <source>
        <dbReference type="Proteomes" id="UP000256512"/>
    </source>
</evidence>
<evidence type="ECO:0000256" key="12">
    <source>
        <dbReference type="SAM" id="MobiDB-lite"/>
    </source>
</evidence>
<evidence type="ECO:0000256" key="6">
    <source>
        <dbReference type="ARBA" id="ARBA00022806"/>
    </source>
</evidence>
<comment type="similarity">
    <text evidence="1">Belongs to the helicase family. DnaB subfamily.</text>
</comment>
<evidence type="ECO:0000256" key="4">
    <source>
        <dbReference type="ARBA" id="ARBA00022741"/>
    </source>
</evidence>
<dbReference type="GO" id="GO:0006269">
    <property type="term" value="P:DNA replication, synthesis of primer"/>
    <property type="evidence" value="ECO:0007669"/>
    <property type="project" value="UniProtKB-KW"/>
</dbReference>
<dbReference type="InterPro" id="IPR036185">
    <property type="entry name" value="DNA_heli_DnaB-like_N_sf"/>
</dbReference>
<dbReference type="PANTHER" id="PTHR30153:SF2">
    <property type="entry name" value="REPLICATIVE DNA HELICASE"/>
    <property type="match status" value="1"/>
</dbReference>
<dbReference type="Gene3D" id="1.10.860.10">
    <property type="entry name" value="DNAb Helicase, Chain A"/>
    <property type="match status" value="1"/>
</dbReference>
<dbReference type="SUPFAM" id="SSF52540">
    <property type="entry name" value="P-loop containing nucleoside triphosphate hydrolases"/>
    <property type="match status" value="1"/>
</dbReference>
<sequence length="498" mass="56205">MAQKETLTSLISGDFAKEMALSTGRIPPNAIDFERLVIGTALIEKSAIEKIKKRFAGKDEVFYDPRHQSIFKAMIDLQSKDYPVDIMTVIQELRRIEKLSNAGGDHYVIELTMGVSSGAHLDYHLMMVLQKYLARKMIANCAHAIDVLYRESTDIFEEIDAHIGRMNEIEEVIAQQKDDKTSLQLHQELIEQQKLKVIPGIPSKHKSVESKLRGWRDGDMIVIAGRPAMGKTTFVLDDVFHAAKKGHPVGFFSLEMSAGQLHTKMVSNETEIGGNTFRDMSLSDLEMQKLYETSTFDNLPFHIVENTNNLNQILAKARLLKKEKGVKMIVIDYLQLIEISDSKGKSDNSVVSVISRKLKLLALELQVPVIVLSQLSREVEKRPGKRPQLSDLRDSGAIEQDADVVGFLFRPEYYKIDTWDNDSDGEETSTKNEAEFMCAKFRNGSIFESRLSFRGDISKFFDTGTDFGGYENPLPFSTPAQAFDAPENLDDDNDGFRF</sequence>
<accession>A0A3D9BUE3</accession>
<dbReference type="Pfam" id="PF03796">
    <property type="entry name" value="DnaB_C"/>
    <property type="match status" value="1"/>
</dbReference>
<evidence type="ECO:0000256" key="8">
    <source>
        <dbReference type="ARBA" id="ARBA00023125"/>
    </source>
</evidence>
<gene>
    <name evidence="14" type="ORF">DRF62_02285</name>
</gene>
<keyword evidence="5" id="KW-0378">Hydrolase</keyword>
<evidence type="ECO:0000259" key="13">
    <source>
        <dbReference type="PROSITE" id="PS51199"/>
    </source>
</evidence>
<evidence type="ECO:0000256" key="10">
    <source>
        <dbReference type="ARBA" id="ARBA00044969"/>
    </source>
</evidence>
<comment type="catalytic activity">
    <reaction evidence="11">
        <text>ATP + H2O = ADP + phosphate + H(+)</text>
        <dbReference type="Rhea" id="RHEA:13065"/>
        <dbReference type="ChEBI" id="CHEBI:15377"/>
        <dbReference type="ChEBI" id="CHEBI:15378"/>
        <dbReference type="ChEBI" id="CHEBI:30616"/>
        <dbReference type="ChEBI" id="CHEBI:43474"/>
        <dbReference type="ChEBI" id="CHEBI:456216"/>
        <dbReference type="EC" id="5.6.2.3"/>
    </reaction>
</comment>
<dbReference type="AlphaFoldDB" id="A0A3D9BUE3"/>
<dbReference type="InterPro" id="IPR007693">
    <property type="entry name" value="DNA_helicase_DnaB-like_N"/>
</dbReference>
<dbReference type="InterPro" id="IPR027417">
    <property type="entry name" value="P-loop_NTPase"/>
</dbReference>
<feature type="domain" description="SF4 helicase" evidence="13">
    <location>
        <begin position="194"/>
        <end position="467"/>
    </location>
</feature>
<dbReference type="InterPro" id="IPR016136">
    <property type="entry name" value="DNA_helicase_N/primase_C"/>
</dbReference>
<keyword evidence="9" id="KW-0413">Isomerase</keyword>
<evidence type="ECO:0000313" key="14">
    <source>
        <dbReference type="EMBL" id="REC57006.1"/>
    </source>
</evidence>
<evidence type="ECO:0000256" key="11">
    <source>
        <dbReference type="ARBA" id="ARBA00048954"/>
    </source>
</evidence>